<dbReference type="GO" id="GO:0016567">
    <property type="term" value="P:protein ubiquitination"/>
    <property type="evidence" value="ECO:0007669"/>
    <property type="project" value="InterPro"/>
</dbReference>
<dbReference type="CDD" id="cd16664">
    <property type="entry name" value="RING-Ubox_PUB"/>
    <property type="match status" value="1"/>
</dbReference>
<organism evidence="7 8">
    <name type="scientific">Fragilariopsis cylindrus CCMP1102</name>
    <dbReference type="NCBI Taxonomy" id="635003"/>
    <lineage>
        <taxon>Eukaryota</taxon>
        <taxon>Sar</taxon>
        <taxon>Stramenopiles</taxon>
        <taxon>Ochrophyta</taxon>
        <taxon>Bacillariophyta</taxon>
        <taxon>Bacillariophyceae</taxon>
        <taxon>Bacillariophycidae</taxon>
        <taxon>Bacillariales</taxon>
        <taxon>Bacillariaceae</taxon>
        <taxon>Fragilariopsis</taxon>
    </lineage>
</organism>
<dbReference type="PROSITE" id="PS51698">
    <property type="entry name" value="U_BOX"/>
    <property type="match status" value="1"/>
</dbReference>
<evidence type="ECO:0000256" key="3">
    <source>
        <dbReference type="ARBA" id="ARBA00022833"/>
    </source>
</evidence>
<dbReference type="PANTHER" id="PTHR47446:SF2">
    <property type="entry name" value="RING-TYPE E3 UBIQUITIN TRANSFERASE"/>
    <property type="match status" value="1"/>
</dbReference>
<dbReference type="GO" id="GO:0008270">
    <property type="term" value="F:zinc ion binding"/>
    <property type="evidence" value="ECO:0007669"/>
    <property type="project" value="UniProtKB-KW"/>
</dbReference>
<dbReference type="InterPro" id="IPR052858">
    <property type="entry name" value="E3_ubiquitin-ligase_LIN"/>
</dbReference>
<dbReference type="Pfam" id="PF11789">
    <property type="entry name" value="zf-Nse"/>
    <property type="match status" value="1"/>
</dbReference>
<dbReference type="InterPro" id="IPR013083">
    <property type="entry name" value="Znf_RING/FYVE/PHD"/>
</dbReference>
<feature type="compositionally biased region" description="Low complexity" evidence="4">
    <location>
        <begin position="114"/>
        <end position="136"/>
    </location>
</feature>
<dbReference type="PANTHER" id="PTHR47446">
    <property type="entry name" value="RING-TYPE E3 UBIQUITIN TRANSFERASE"/>
    <property type="match status" value="1"/>
</dbReference>
<dbReference type="InterPro" id="IPR004181">
    <property type="entry name" value="Znf_MIZ"/>
</dbReference>
<reference evidence="7 8" key="1">
    <citation type="submission" date="2016-09" db="EMBL/GenBank/DDBJ databases">
        <title>Extensive genetic diversity and differential bi-allelic expression allows diatom success in the polar Southern Ocean.</title>
        <authorList>
            <consortium name="DOE Joint Genome Institute"/>
            <person name="Mock T."/>
            <person name="Otillar R.P."/>
            <person name="Strauss J."/>
            <person name="Dupont C."/>
            <person name="Frickenhaus S."/>
            <person name="Maumus F."/>
            <person name="Mcmullan M."/>
            <person name="Sanges R."/>
            <person name="Schmutz J."/>
            <person name="Toseland A."/>
            <person name="Valas R."/>
            <person name="Veluchamy A."/>
            <person name="Ward B.J."/>
            <person name="Allen A."/>
            <person name="Barry K."/>
            <person name="Falciatore A."/>
            <person name="Ferrante M."/>
            <person name="Fortunato A.E."/>
            <person name="Gloeckner G."/>
            <person name="Gruber A."/>
            <person name="Hipkin R."/>
            <person name="Janech M."/>
            <person name="Kroth P."/>
            <person name="Leese F."/>
            <person name="Lindquist E."/>
            <person name="Lyon B.R."/>
            <person name="Martin J."/>
            <person name="Mayer C."/>
            <person name="Parker M."/>
            <person name="Quesneville H."/>
            <person name="Raymond J."/>
            <person name="Uhlig C."/>
            <person name="Valentin K.U."/>
            <person name="Worden A.Z."/>
            <person name="Armbrust E.V."/>
            <person name="Bowler C."/>
            <person name="Green B."/>
            <person name="Moulton V."/>
            <person name="Van Oosterhout C."/>
            <person name="Grigoriev I."/>
        </authorList>
    </citation>
    <scope>NUCLEOTIDE SEQUENCE [LARGE SCALE GENOMIC DNA]</scope>
    <source>
        <strain evidence="7 8">CCMP1102</strain>
    </source>
</reference>
<evidence type="ECO:0000256" key="2">
    <source>
        <dbReference type="ARBA" id="ARBA00022771"/>
    </source>
</evidence>
<feature type="region of interest" description="Disordered" evidence="4">
    <location>
        <begin position="25"/>
        <end position="66"/>
    </location>
</feature>
<evidence type="ECO:0000313" key="8">
    <source>
        <dbReference type="Proteomes" id="UP000095751"/>
    </source>
</evidence>
<keyword evidence="1" id="KW-0479">Metal-binding</keyword>
<evidence type="ECO:0000313" key="7">
    <source>
        <dbReference type="EMBL" id="OEU14587.1"/>
    </source>
</evidence>
<keyword evidence="8" id="KW-1185">Reference proteome</keyword>
<dbReference type="Gene3D" id="3.30.40.10">
    <property type="entry name" value="Zinc/RING finger domain, C3HC4 (zinc finger)"/>
    <property type="match status" value="1"/>
</dbReference>
<dbReference type="KEGG" id="fcy:FRACYDRAFT_269613"/>
<keyword evidence="5" id="KW-1133">Transmembrane helix</keyword>
<sequence>MRSRTAITTTRTAVGSVVSSIVERAGNKSRTNKNDSNSNSNSNGRRSSYGRVAGDDHEHNDDEDDDENLQLVEEGMVQHHGVVEDYNQRFTIDDEDYEDEYEEEQNQYQKRRQSSSSSSLTYRSSSSVCSSDSTNSCQPSSTQHLLVGHHPVSHPPQNYICPLTLQLMEDPVNDECGHTFERRAILDWLKTSGNGCCPLSRKPMIMMTMSNSSSDSRNNNVDDYDDEDDDIITSSCSDNNKNTTATATATATTTTATNTMIPMIPMLYSDGHLKARIQEWKMNHPLYQGIDIDYAKHQKDDMLNSNYHSNSNSNYNYNYDYDGMIKYESINDTISQNSNSIQSSAAAGIHTNSRFELMLLPQERNVLNIVKIRARIQKERRDRTRCWYTIICLVILFVIIILITIFAVGIKQIRSLLGI</sequence>
<feature type="domain" description="U-box" evidence="6">
    <location>
        <begin position="154"/>
        <end position="242"/>
    </location>
</feature>
<evidence type="ECO:0000256" key="5">
    <source>
        <dbReference type="SAM" id="Phobius"/>
    </source>
</evidence>
<dbReference type="EMBL" id="KV784360">
    <property type="protein sequence ID" value="OEU14587.1"/>
    <property type="molecule type" value="Genomic_DNA"/>
</dbReference>
<dbReference type="Proteomes" id="UP000095751">
    <property type="component" value="Unassembled WGS sequence"/>
</dbReference>
<feature type="region of interest" description="Disordered" evidence="4">
    <location>
        <begin position="98"/>
        <end position="143"/>
    </location>
</feature>
<dbReference type="InterPro" id="IPR003613">
    <property type="entry name" value="Ubox_domain"/>
</dbReference>
<keyword evidence="3" id="KW-0862">Zinc</keyword>
<keyword evidence="5" id="KW-0812">Transmembrane</keyword>
<dbReference type="InterPro" id="IPR045210">
    <property type="entry name" value="RING-Ubox_PUB"/>
</dbReference>
<dbReference type="SMART" id="SM00504">
    <property type="entry name" value="Ubox"/>
    <property type="match status" value="1"/>
</dbReference>
<evidence type="ECO:0000259" key="6">
    <source>
        <dbReference type="PROSITE" id="PS51698"/>
    </source>
</evidence>
<feature type="transmembrane region" description="Helical" evidence="5">
    <location>
        <begin position="387"/>
        <end position="410"/>
    </location>
</feature>
<protein>
    <recommendedName>
        <fullName evidence="6">U-box domain-containing protein</fullName>
    </recommendedName>
</protein>
<dbReference type="GO" id="GO:0004842">
    <property type="term" value="F:ubiquitin-protein transferase activity"/>
    <property type="evidence" value="ECO:0007669"/>
    <property type="project" value="InterPro"/>
</dbReference>
<accession>A0A1E7F8V2</accession>
<evidence type="ECO:0000256" key="4">
    <source>
        <dbReference type="SAM" id="MobiDB-lite"/>
    </source>
</evidence>
<keyword evidence="2" id="KW-0863">Zinc-finger</keyword>
<feature type="compositionally biased region" description="Low complexity" evidence="4">
    <location>
        <begin position="34"/>
        <end position="47"/>
    </location>
</feature>
<gene>
    <name evidence="7" type="ORF">FRACYDRAFT_269613</name>
</gene>
<name>A0A1E7F8V2_9STRA</name>
<evidence type="ECO:0000256" key="1">
    <source>
        <dbReference type="ARBA" id="ARBA00022723"/>
    </source>
</evidence>
<dbReference type="OrthoDB" id="424220at2759"/>
<keyword evidence="5" id="KW-0472">Membrane</keyword>
<proteinExistence type="predicted"/>
<dbReference type="SUPFAM" id="SSF57850">
    <property type="entry name" value="RING/U-box"/>
    <property type="match status" value="1"/>
</dbReference>
<dbReference type="AlphaFoldDB" id="A0A1E7F8V2"/>
<dbReference type="InParanoid" id="A0A1E7F8V2"/>